<dbReference type="EMBL" id="JARIHO010000009">
    <property type="protein sequence ID" value="KAJ7355186.1"/>
    <property type="molecule type" value="Genomic_DNA"/>
</dbReference>
<keyword evidence="2" id="KW-1185">Reference proteome</keyword>
<proteinExistence type="predicted"/>
<organism evidence="1 2">
    <name type="scientific">Mycena albidolilacea</name>
    <dbReference type="NCBI Taxonomy" id="1033008"/>
    <lineage>
        <taxon>Eukaryota</taxon>
        <taxon>Fungi</taxon>
        <taxon>Dikarya</taxon>
        <taxon>Basidiomycota</taxon>
        <taxon>Agaricomycotina</taxon>
        <taxon>Agaricomycetes</taxon>
        <taxon>Agaricomycetidae</taxon>
        <taxon>Agaricales</taxon>
        <taxon>Marasmiineae</taxon>
        <taxon>Mycenaceae</taxon>
        <taxon>Mycena</taxon>
    </lineage>
</organism>
<name>A0AAD7EWH1_9AGAR</name>
<protein>
    <submittedName>
        <fullName evidence="1">Uncharacterized protein</fullName>
    </submittedName>
</protein>
<dbReference type="Proteomes" id="UP001218218">
    <property type="component" value="Unassembled WGS sequence"/>
</dbReference>
<evidence type="ECO:0000313" key="2">
    <source>
        <dbReference type="Proteomes" id="UP001218218"/>
    </source>
</evidence>
<evidence type="ECO:0000313" key="1">
    <source>
        <dbReference type="EMBL" id="KAJ7355186.1"/>
    </source>
</evidence>
<gene>
    <name evidence="1" type="ORF">DFH08DRAFT_954690</name>
</gene>
<reference evidence="1" key="1">
    <citation type="submission" date="2023-03" db="EMBL/GenBank/DDBJ databases">
        <title>Massive genome expansion in bonnet fungi (Mycena s.s.) driven by repeated elements and novel gene families across ecological guilds.</title>
        <authorList>
            <consortium name="Lawrence Berkeley National Laboratory"/>
            <person name="Harder C.B."/>
            <person name="Miyauchi S."/>
            <person name="Viragh M."/>
            <person name="Kuo A."/>
            <person name="Thoen E."/>
            <person name="Andreopoulos B."/>
            <person name="Lu D."/>
            <person name="Skrede I."/>
            <person name="Drula E."/>
            <person name="Henrissat B."/>
            <person name="Morin E."/>
            <person name="Kohler A."/>
            <person name="Barry K."/>
            <person name="LaButti K."/>
            <person name="Morin E."/>
            <person name="Salamov A."/>
            <person name="Lipzen A."/>
            <person name="Mereny Z."/>
            <person name="Hegedus B."/>
            <person name="Baldrian P."/>
            <person name="Stursova M."/>
            <person name="Weitz H."/>
            <person name="Taylor A."/>
            <person name="Grigoriev I.V."/>
            <person name="Nagy L.G."/>
            <person name="Martin F."/>
            <person name="Kauserud H."/>
        </authorList>
    </citation>
    <scope>NUCLEOTIDE SEQUENCE</scope>
    <source>
        <strain evidence="1">CBHHK002</strain>
    </source>
</reference>
<accession>A0AAD7EWH1</accession>
<comment type="caution">
    <text evidence="1">The sequence shown here is derived from an EMBL/GenBank/DDBJ whole genome shotgun (WGS) entry which is preliminary data.</text>
</comment>
<dbReference type="AlphaFoldDB" id="A0AAD7EWH1"/>
<sequence length="201" mass="22748">MGLEIEEAQRKLTVDVHALKDPTVTQMLGFTKCRTALLKRIHKFRQIQNMYMPALRSVLSAAQKQMYDGEGEQGVEATRLFMPSEIVVLFSLTWMKFPNAYEDGNNTVLQGFKVIFWEHLGLGTFQPLHLDPSSVDLTQTCLSHTYREFLSDLRPAQHTARTIVHRHAAEVASQPSDPVVIIFSDSEDDAPPLKRCKASHP</sequence>